<proteinExistence type="predicted"/>
<accession>A0A8J9S5P4</accession>
<dbReference type="Proteomes" id="UP000836788">
    <property type="component" value="Chromosome 17"/>
</dbReference>
<reference evidence="2" key="1">
    <citation type="submission" date="2022-02" db="EMBL/GenBank/DDBJ databases">
        <authorList>
            <person name="Giguere J D."/>
        </authorList>
    </citation>
    <scope>NUCLEOTIDE SEQUENCE</scope>
    <source>
        <strain evidence="2">CCAP 1055/1</strain>
    </source>
</reference>
<dbReference type="AlphaFoldDB" id="A0A8J9S5P4"/>
<sequence length="267" mass="29749">MKSLVARHSLAMWVCLLTWDPLRRVLSFSILSHSRRWNKSIVRRARFSDELVDRRSLLSKVAIATMTMTETVATVLNPQPAIAAVDATTTIQGIRDARNTLTKLLENWEKAVIDCTFADVPRELLETKNKEQLLEKASTFALFDKSVSVTSCKTSNRLVRDYIGSTGKGPVVGLEKKLRQALEFVKDGEDTDMYVQTTENISQALSRAGSLSYAAGVADFASVNNFDVKETPKVLSNESSNLEQARRAIRETVDGLDTILPMLSETY</sequence>
<feature type="chain" id="PRO_5035435766" evidence="1">
    <location>
        <begin position="28"/>
        <end position="267"/>
    </location>
</feature>
<evidence type="ECO:0000256" key="1">
    <source>
        <dbReference type="SAM" id="SignalP"/>
    </source>
</evidence>
<keyword evidence="1" id="KW-0732">Signal</keyword>
<organism evidence="2">
    <name type="scientific">Phaeodactylum tricornutum</name>
    <name type="common">Diatom</name>
    <dbReference type="NCBI Taxonomy" id="2850"/>
    <lineage>
        <taxon>Eukaryota</taxon>
        <taxon>Sar</taxon>
        <taxon>Stramenopiles</taxon>
        <taxon>Ochrophyta</taxon>
        <taxon>Bacillariophyta</taxon>
        <taxon>Bacillariophyceae</taxon>
        <taxon>Bacillariophycidae</taxon>
        <taxon>Naviculales</taxon>
        <taxon>Phaeodactylaceae</taxon>
        <taxon>Phaeodactylum</taxon>
    </lineage>
</organism>
<name>A0A8J9S5P4_PHATR</name>
<protein>
    <submittedName>
        <fullName evidence="2">Uncharacterized protein</fullName>
    </submittedName>
</protein>
<evidence type="ECO:0000313" key="2">
    <source>
        <dbReference type="EMBL" id="CAG9282389.1"/>
    </source>
</evidence>
<dbReference type="EMBL" id="OU594958">
    <property type="protein sequence ID" value="CAG9282389.1"/>
    <property type="molecule type" value="Genomic_DNA"/>
</dbReference>
<gene>
    <name evidence="2" type="ORF">PTTT1_LOCUS19482</name>
</gene>
<feature type="signal peptide" evidence="1">
    <location>
        <begin position="1"/>
        <end position="27"/>
    </location>
</feature>